<dbReference type="InterPro" id="IPR011050">
    <property type="entry name" value="Pectin_lyase_fold/virulence"/>
</dbReference>
<evidence type="ECO:0000256" key="1">
    <source>
        <dbReference type="SAM" id="SignalP"/>
    </source>
</evidence>
<accession>A0A3E0EJA6</accession>
<dbReference type="SMART" id="SM00710">
    <property type="entry name" value="PbH1"/>
    <property type="match status" value="4"/>
</dbReference>
<feature type="chain" id="PRO_5017595437" evidence="1">
    <location>
        <begin position="23"/>
        <end position="389"/>
    </location>
</feature>
<dbReference type="RefSeq" id="WP_115813707.1">
    <property type="nucleotide sequence ID" value="NZ_QUNI01000007.1"/>
</dbReference>
<dbReference type="InterPro" id="IPR012334">
    <property type="entry name" value="Pectin_lyas_fold"/>
</dbReference>
<proteinExistence type="predicted"/>
<dbReference type="InterPro" id="IPR006626">
    <property type="entry name" value="PbH1"/>
</dbReference>
<dbReference type="AlphaFoldDB" id="A0A3E0EJA6"/>
<dbReference type="SUPFAM" id="SSF51126">
    <property type="entry name" value="Pectin lyase-like"/>
    <property type="match status" value="1"/>
</dbReference>
<gene>
    <name evidence="3" type="ORF">C8P67_107172</name>
</gene>
<comment type="caution">
    <text evidence="3">The sequence shown here is derived from an EMBL/GenBank/DDBJ whole genome shotgun (WGS) entry which is preliminary data.</text>
</comment>
<dbReference type="OrthoDB" id="253409at2"/>
<dbReference type="EMBL" id="QUNI01000007">
    <property type="protein sequence ID" value="REG98245.1"/>
    <property type="molecule type" value="Genomic_DNA"/>
</dbReference>
<dbReference type="Gene3D" id="2.160.20.10">
    <property type="entry name" value="Single-stranded right-handed beta-helix, Pectin lyase-like"/>
    <property type="match status" value="1"/>
</dbReference>
<evidence type="ECO:0000259" key="2">
    <source>
        <dbReference type="Pfam" id="PF13229"/>
    </source>
</evidence>
<dbReference type="GO" id="GO:0016829">
    <property type="term" value="F:lyase activity"/>
    <property type="evidence" value="ECO:0007669"/>
    <property type="project" value="UniProtKB-KW"/>
</dbReference>
<name>A0A3E0EJA6_9FLAO</name>
<reference evidence="3 4" key="1">
    <citation type="submission" date="2018-08" db="EMBL/GenBank/DDBJ databases">
        <title>Genomic Encyclopedia of Archaeal and Bacterial Type Strains, Phase II (KMG-II): from individual species to whole genera.</title>
        <authorList>
            <person name="Goeker M."/>
        </authorList>
    </citation>
    <scope>NUCLEOTIDE SEQUENCE [LARGE SCALE GENOMIC DNA]</scope>
    <source>
        <strain evidence="3 4">DSM 100880</strain>
    </source>
</reference>
<keyword evidence="3" id="KW-0456">Lyase</keyword>
<keyword evidence="1" id="KW-0732">Signal</keyword>
<organism evidence="3 4">
    <name type="scientific">Flavobacterium aquicola</name>
    <dbReference type="NCBI Taxonomy" id="1682742"/>
    <lineage>
        <taxon>Bacteria</taxon>
        <taxon>Pseudomonadati</taxon>
        <taxon>Bacteroidota</taxon>
        <taxon>Flavobacteriia</taxon>
        <taxon>Flavobacteriales</taxon>
        <taxon>Flavobacteriaceae</taxon>
        <taxon>Flavobacterium</taxon>
    </lineage>
</organism>
<feature type="domain" description="Right handed beta helix" evidence="2">
    <location>
        <begin position="96"/>
        <end position="240"/>
    </location>
</feature>
<feature type="signal peptide" evidence="1">
    <location>
        <begin position="1"/>
        <end position="22"/>
    </location>
</feature>
<sequence length="389" mass="44392">MKKYIKYLAVIFVSFIFQMGCGQNNSKMEYKNIPGKIQARVFFYNALGNKSSENKFLLEDNLPAGYVKDGSVDYTKYLQKGINDNKIVIFPNFPIMVNDTGLVLENNSEIYFQENSEIILQKSNKDTYNILEIHNKHNIKIFNPKITGDRKEHFGNSGEHGMGIGIRSSKQIEIYNSEISNCWGDGIYIGSLKTYDDSGNFIPSEDIIIKNSKLDYNRRNGISITCGRNINVSDVLISNTIGTAPMAAVDIEPNNNKDYMEKIVLENIITFNNRFGIQLVLKKMVGIRKKNVDVVINKHYDFGSKIGFRVAAFKNTYENNFPKLDGNVLVNDCIWENNTEKPIVIQKNQKYSCLVNFEKGKVVDKNNNLTKVNKSSIEIHDNFNIKFTE</sequence>
<dbReference type="Pfam" id="PF13229">
    <property type="entry name" value="Beta_helix"/>
    <property type="match status" value="1"/>
</dbReference>
<dbReference type="Proteomes" id="UP000257136">
    <property type="component" value="Unassembled WGS sequence"/>
</dbReference>
<dbReference type="InterPro" id="IPR039448">
    <property type="entry name" value="Beta_helix"/>
</dbReference>
<protein>
    <submittedName>
        <fullName evidence="3">Parallel beta helix pectate lyase-like protein</fullName>
    </submittedName>
</protein>
<evidence type="ECO:0000313" key="4">
    <source>
        <dbReference type="Proteomes" id="UP000257136"/>
    </source>
</evidence>
<evidence type="ECO:0000313" key="3">
    <source>
        <dbReference type="EMBL" id="REG98245.1"/>
    </source>
</evidence>
<keyword evidence="4" id="KW-1185">Reference proteome</keyword>